<proteinExistence type="predicted"/>
<comment type="subcellular location">
    <subcellularLocation>
        <location evidence="1">Cytoplasm</location>
        <location evidence="1">Cytoskeleton</location>
        <location evidence="1">Cilium axoneme</location>
    </subcellularLocation>
</comment>
<comment type="caution">
    <text evidence="2">The sequence shown here is derived from an EMBL/GenBank/DDBJ whole genome shotgun (WGS) entry which is preliminary data.</text>
</comment>
<evidence type="ECO:0000313" key="3">
    <source>
        <dbReference type="Proteomes" id="UP000007264"/>
    </source>
</evidence>
<dbReference type="OrthoDB" id="10388717at2759"/>
<dbReference type="Proteomes" id="UP000007264">
    <property type="component" value="Unassembled WGS sequence"/>
</dbReference>
<evidence type="ECO:0000256" key="1">
    <source>
        <dbReference type="ARBA" id="ARBA00004430"/>
    </source>
</evidence>
<evidence type="ECO:0000313" key="2">
    <source>
        <dbReference type="EMBL" id="EIE21549.1"/>
    </source>
</evidence>
<dbReference type="RefSeq" id="XP_005646093.1">
    <property type="nucleotide sequence ID" value="XM_005646036.1"/>
</dbReference>
<dbReference type="SUPFAM" id="SSF52047">
    <property type="entry name" value="RNI-like"/>
    <property type="match status" value="1"/>
</dbReference>
<organism evidence="2 3">
    <name type="scientific">Coccomyxa subellipsoidea (strain C-169)</name>
    <name type="common">Green microalga</name>
    <dbReference type="NCBI Taxonomy" id="574566"/>
    <lineage>
        <taxon>Eukaryota</taxon>
        <taxon>Viridiplantae</taxon>
        <taxon>Chlorophyta</taxon>
        <taxon>core chlorophytes</taxon>
        <taxon>Trebouxiophyceae</taxon>
        <taxon>Trebouxiophyceae incertae sedis</taxon>
        <taxon>Coccomyxaceae</taxon>
        <taxon>Coccomyxa</taxon>
        <taxon>Coccomyxa subellipsoidea</taxon>
    </lineage>
</organism>
<evidence type="ECO:0008006" key="4">
    <source>
        <dbReference type="Google" id="ProtNLM"/>
    </source>
</evidence>
<dbReference type="KEGG" id="csl:COCSUDRAFT_48161"/>
<gene>
    <name evidence="2" type="ORF">COCSUDRAFT_48161</name>
</gene>
<sequence>MEFSSGKYQDGCDVAKLSISQPDWDCLPADALACVGARLKPPALASARLVSKSWRLGISLGVTKLQPKLQSIVGGRGSLYLSRMRWDEMKHLLTVFSGCQELNLVAEKVTANCALHFEAAHRLARIKIRSDCFEPASCRSGFQEMQIFLEILQARAPKITVDLDVHIDGDEFKSSYDSSLQPLVKLPPNVKVTALELIYITQATRKILDVATFKHLTALDIRLSGDGFIDDSTFALVGQLTLLEELSLHWLSRVSEEGLNEGLSSLARLTSLKLIDVTKVTDRVVQSLQKAWLNLGSLSLSNCYLLTDTSLGVFESLPSIYNLFLSGNGQFSSKAMTKVKRNVKLTIFRQCGINWASSIQLPAA</sequence>
<name>I0YT30_COCSC</name>
<dbReference type="InterPro" id="IPR036047">
    <property type="entry name" value="F-box-like_dom_sf"/>
</dbReference>
<dbReference type="GO" id="GO:0005930">
    <property type="term" value="C:axoneme"/>
    <property type="evidence" value="ECO:0007669"/>
    <property type="project" value="UniProtKB-SubCell"/>
</dbReference>
<dbReference type="SUPFAM" id="SSF81383">
    <property type="entry name" value="F-box domain"/>
    <property type="match status" value="1"/>
</dbReference>
<dbReference type="GeneID" id="17039533"/>
<dbReference type="InterPro" id="IPR032675">
    <property type="entry name" value="LRR_dom_sf"/>
</dbReference>
<reference evidence="2 3" key="1">
    <citation type="journal article" date="2012" name="Genome Biol.">
        <title>The genome of the polar eukaryotic microalga coccomyxa subellipsoidea reveals traits of cold adaptation.</title>
        <authorList>
            <person name="Blanc G."/>
            <person name="Agarkova I."/>
            <person name="Grimwood J."/>
            <person name="Kuo A."/>
            <person name="Brueggeman A."/>
            <person name="Dunigan D."/>
            <person name="Gurnon J."/>
            <person name="Ladunga I."/>
            <person name="Lindquist E."/>
            <person name="Lucas S."/>
            <person name="Pangilinan J."/>
            <person name="Proschold T."/>
            <person name="Salamov A."/>
            <person name="Schmutz J."/>
            <person name="Weeks D."/>
            <person name="Yamada T."/>
            <person name="Claverie J.M."/>
            <person name="Grigoriev I."/>
            <person name="Van Etten J."/>
            <person name="Lomsadze A."/>
            <person name="Borodovsky M."/>
        </authorList>
    </citation>
    <scope>NUCLEOTIDE SEQUENCE [LARGE SCALE GENOMIC DNA]</scope>
    <source>
        <strain evidence="2 3">C-169</strain>
    </source>
</reference>
<dbReference type="AlphaFoldDB" id="I0YT30"/>
<dbReference type="EMBL" id="AGSI01000012">
    <property type="protein sequence ID" value="EIE21549.1"/>
    <property type="molecule type" value="Genomic_DNA"/>
</dbReference>
<protein>
    <recommendedName>
        <fullName evidence="4">F-box domain-containing protein</fullName>
    </recommendedName>
</protein>
<keyword evidence="3" id="KW-1185">Reference proteome</keyword>
<accession>I0YT30</accession>
<dbReference type="Gene3D" id="3.80.10.10">
    <property type="entry name" value="Ribonuclease Inhibitor"/>
    <property type="match status" value="1"/>
</dbReference>